<dbReference type="Gene3D" id="2.60.40.10">
    <property type="entry name" value="Immunoglobulins"/>
    <property type="match status" value="1"/>
</dbReference>
<feature type="domain" description="HYR" evidence="3">
    <location>
        <begin position="183"/>
        <end position="269"/>
    </location>
</feature>
<protein>
    <submittedName>
        <fullName evidence="4">HYR domain-containing protein</fullName>
    </submittedName>
</protein>
<evidence type="ECO:0000259" key="3">
    <source>
        <dbReference type="PROSITE" id="PS50825"/>
    </source>
</evidence>
<evidence type="ECO:0000313" key="4">
    <source>
        <dbReference type="EMBL" id="MBD0824946.1"/>
    </source>
</evidence>
<name>A0A8J6QD32_9FLAO</name>
<dbReference type="PROSITE" id="PS50825">
    <property type="entry name" value="HYR"/>
    <property type="match status" value="1"/>
</dbReference>
<dbReference type="AlphaFoldDB" id="A0A8J6QD32"/>
<dbReference type="InterPro" id="IPR003410">
    <property type="entry name" value="HYR_dom"/>
</dbReference>
<dbReference type="PANTHER" id="PTHR24273">
    <property type="entry name" value="FI04643P-RELATED"/>
    <property type="match status" value="1"/>
</dbReference>
<reference evidence="4 5" key="1">
    <citation type="journal article" date="2018" name="J. Microbiol.">
        <title>Aestuariibaculum marinum sp. nov., a marine bacterium isolated from seawater in South Korea.</title>
        <authorList>
            <person name="Choi J."/>
            <person name="Lee D."/>
            <person name="Jang J.H."/>
            <person name="Cha S."/>
            <person name="Seo T."/>
        </authorList>
    </citation>
    <scope>NUCLEOTIDE SEQUENCE [LARGE SCALE GENOMIC DNA]</scope>
    <source>
        <strain evidence="4 5">IP7</strain>
    </source>
</reference>
<dbReference type="NCBIfam" id="TIGR04183">
    <property type="entry name" value="Por_Secre_tail"/>
    <property type="match status" value="1"/>
</dbReference>
<evidence type="ECO:0000256" key="1">
    <source>
        <dbReference type="ARBA" id="ARBA00022729"/>
    </source>
</evidence>
<proteinExistence type="predicted"/>
<accession>A0A8J6QD32</accession>
<dbReference type="PANTHER" id="PTHR24273:SF32">
    <property type="entry name" value="HYALIN"/>
    <property type="match status" value="1"/>
</dbReference>
<dbReference type="Proteomes" id="UP000621516">
    <property type="component" value="Unassembled WGS sequence"/>
</dbReference>
<keyword evidence="1" id="KW-0732">Signal</keyword>
<evidence type="ECO:0000313" key="5">
    <source>
        <dbReference type="Proteomes" id="UP000621516"/>
    </source>
</evidence>
<comment type="caution">
    <text evidence="4">The sequence shown here is derived from an EMBL/GenBank/DDBJ whole genome shotgun (WGS) entry which is preliminary data.</text>
</comment>
<evidence type="ECO:0000256" key="2">
    <source>
        <dbReference type="ARBA" id="ARBA00022737"/>
    </source>
</evidence>
<dbReference type="RefSeq" id="WP_188224240.1">
    <property type="nucleotide sequence ID" value="NZ_JACVXD010000008.1"/>
</dbReference>
<keyword evidence="5" id="KW-1185">Reference proteome</keyword>
<dbReference type="EMBL" id="JACVXD010000008">
    <property type="protein sequence ID" value="MBD0824946.1"/>
    <property type="molecule type" value="Genomic_DNA"/>
</dbReference>
<dbReference type="Pfam" id="PF02494">
    <property type="entry name" value="HYR"/>
    <property type="match status" value="1"/>
</dbReference>
<dbReference type="Pfam" id="PF18962">
    <property type="entry name" value="Por_Secre_tail"/>
    <property type="match status" value="1"/>
</dbReference>
<dbReference type="InterPro" id="IPR013783">
    <property type="entry name" value="Ig-like_fold"/>
</dbReference>
<keyword evidence="2" id="KW-0677">Repeat</keyword>
<gene>
    <name evidence="4" type="ORF">ICJ85_13055</name>
</gene>
<sequence>MGANTVTWTVTDDSGNKSTSTHIVTVQENELPTIATLGAITVHSDVGVCTYSSLQLPLPATSDNFGVASVMANPSELSLGLNTVTWTVTDDSGNTQNSIQEVTVVDNEDPIIGTLNAISVNTDVGKCTYDMSQLPPPATSDNCGIASTVASPSVLSLGLNTVTWTVTDDSGNTKSSIQEITVVDNVAPIVSCPSNQTVHPDSGSLYTLPDYFGTSEAKAVDSCTSPLTVLTQSPNPGTQLADGVHTITFSAEDASGNIGSCSFDLTVDSTLGLDNMAEVLNDIKLYPNPTSSIVKIQNLSNIKLSRLIIYDMMGRVINSIDLKQMGEEKEIDLSPFESAVYLFEIHSEQGKLVKSVVKQ</sequence>
<dbReference type="InterPro" id="IPR026444">
    <property type="entry name" value="Secre_tail"/>
</dbReference>
<organism evidence="4 5">
    <name type="scientific">Aestuariibaculum marinum</name>
    <dbReference type="NCBI Taxonomy" id="2683592"/>
    <lineage>
        <taxon>Bacteria</taxon>
        <taxon>Pseudomonadati</taxon>
        <taxon>Bacteroidota</taxon>
        <taxon>Flavobacteriia</taxon>
        <taxon>Flavobacteriales</taxon>
        <taxon>Flavobacteriaceae</taxon>
    </lineage>
</organism>